<evidence type="ECO:0000256" key="1">
    <source>
        <dbReference type="SAM" id="Phobius"/>
    </source>
</evidence>
<feature type="transmembrane region" description="Helical" evidence="1">
    <location>
        <begin position="144"/>
        <end position="162"/>
    </location>
</feature>
<evidence type="ECO:0000313" key="3">
    <source>
        <dbReference type="Proteomes" id="UP000825123"/>
    </source>
</evidence>
<dbReference type="AlphaFoldDB" id="A0A8D5ZI71"/>
<keyword evidence="1" id="KW-0472">Membrane</keyword>
<reference evidence="2 3" key="1">
    <citation type="submission" date="2021-04" db="EMBL/GenBank/DDBJ databases">
        <title>Complete genome sequence of Stygiolobus sp. KN-1.</title>
        <authorList>
            <person name="Nakamura K."/>
            <person name="Sakai H."/>
            <person name="Kurosawa N."/>
        </authorList>
    </citation>
    <scope>NUCLEOTIDE SEQUENCE [LARGE SCALE GENOMIC DNA]</scope>
    <source>
        <strain evidence="2 3">KN-1</strain>
    </source>
</reference>
<keyword evidence="1" id="KW-1133">Transmembrane helix</keyword>
<dbReference type="GeneID" id="66162401"/>
<evidence type="ECO:0000313" key="2">
    <source>
        <dbReference type="EMBL" id="BCU69346.1"/>
    </source>
</evidence>
<feature type="transmembrane region" description="Helical" evidence="1">
    <location>
        <begin position="199"/>
        <end position="226"/>
    </location>
</feature>
<keyword evidence="3" id="KW-1185">Reference proteome</keyword>
<name>A0A8D5ZI71_9CREN</name>
<sequence length="306" mass="35355">MMLRFYNVVSIAIYAIALVLVYMLGIPLINMLFYLASVSLNSIPYFTRHEIKGIKIKHKVDKVKDVILIPSKKYMGLYVPYSKRMYISSIAYDMPDVFLYIKYHEEGHSKQPFDITYHVSRSLSPFALAFSLKGILETHRKYKLLIRFLSTVQLILFISLFIGPSFLVSLFSGSIITILIFAVVEVILFLLINHLEFIYSFFLFILIFLGTTYIGLVSLTVLLFYIGYTLPSLAYEIDADNHAAMNLEERILISYRLFSGNEEIKTSFLTYVLSLLFMLSSTHPFIGYEYSRFSKLVKKRQSSRGV</sequence>
<proteinExistence type="predicted"/>
<dbReference type="Proteomes" id="UP000825123">
    <property type="component" value="Chromosome"/>
</dbReference>
<dbReference type="RefSeq" id="WP_221289383.1">
    <property type="nucleotide sequence ID" value="NZ_AP024597.1"/>
</dbReference>
<keyword evidence="1" id="KW-0812">Transmembrane</keyword>
<feature type="transmembrane region" description="Helical" evidence="1">
    <location>
        <begin position="268"/>
        <end position="290"/>
    </location>
</feature>
<organism evidence="2 3">
    <name type="scientific">Stygiolobus caldivivus</name>
    <dbReference type="NCBI Taxonomy" id="2824673"/>
    <lineage>
        <taxon>Archaea</taxon>
        <taxon>Thermoproteota</taxon>
        <taxon>Thermoprotei</taxon>
        <taxon>Sulfolobales</taxon>
        <taxon>Sulfolobaceae</taxon>
        <taxon>Stygiolobus</taxon>
    </lineage>
</organism>
<accession>A0A8D5ZI71</accession>
<dbReference type="KEGG" id="csty:KN1_06430"/>
<gene>
    <name evidence="2" type="ORF">KN1_06430</name>
</gene>
<protein>
    <submittedName>
        <fullName evidence="2">Uncharacterized protein</fullName>
    </submittedName>
</protein>
<dbReference type="EMBL" id="AP024597">
    <property type="protein sequence ID" value="BCU69346.1"/>
    <property type="molecule type" value="Genomic_DNA"/>
</dbReference>
<feature type="transmembrane region" description="Helical" evidence="1">
    <location>
        <begin position="5"/>
        <end position="25"/>
    </location>
</feature>
<feature type="transmembrane region" description="Helical" evidence="1">
    <location>
        <begin position="168"/>
        <end position="192"/>
    </location>
</feature>